<dbReference type="HOGENOM" id="CLU_2193661_0_0_12"/>
<evidence type="ECO:0000313" key="1">
    <source>
        <dbReference type="EMBL" id="ABZ97360.1"/>
    </source>
</evidence>
<keyword evidence="2" id="KW-1185">Reference proteome</keyword>
<protein>
    <recommendedName>
        <fullName evidence="3">Lipoprotein</fullName>
    </recommendedName>
</protein>
<accession>B0SNS9</accession>
<dbReference type="EMBL" id="CP000786">
    <property type="protein sequence ID" value="ABZ97360.1"/>
    <property type="molecule type" value="Genomic_DNA"/>
</dbReference>
<dbReference type="PROSITE" id="PS51257">
    <property type="entry name" value="PROKAR_LIPOPROTEIN"/>
    <property type="match status" value="1"/>
</dbReference>
<proteinExistence type="predicted"/>
<name>B0SNS9_LEPBP</name>
<dbReference type="BioCyc" id="LBIF456481:LEPBI_RS06110-MONOMER"/>
<dbReference type="KEGG" id="lbi:LEPBI_I1247"/>
<organism evidence="1 2">
    <name type="scientific">Leptospira biflexa serovar Patoc (strain Patoc 1 / ATCC 23582 / Paris)</name>
    <dbReference type="NCBI Taxonomy" id="456481"/>
    <lineage>
        <taxon>Bacteria</taxon>
        <taxon>Pseudomonadati</taxon>
        <taxon>Spirochaetota</taxon>
        <taxon>Spirochaetia</taxon>
        <taxon>Leptospirales</taxon>
        <taxon>Leptospiraceae</taxon>
        <taxon>Leptospira</taxon>
    </lineage>
</organism>
<dbReference type="Proteomes" id="UP000001847">
    <property type="component" value="Chromosome I"/>
</dbReference>
<dbReference type="RefSeq" id="WP_012388241.1">
    <property type="nucleotide sequence ID" value="NC_010602.1"/>
</dbReference>
<evidence type="ECO:0000313" key="2">
    <source>
        <dbReference type="Proteomes" id="UP000001847"/>
    </source>
</evidence>
<evidence type="ECO:0008006" key="3">
    <source>
        <dbReference type="Google" id="ProtNLM"/>
    </source>
</evidence>
<reference evidence="1 2" key="1">
    <citation type="journal article" date="2008" name="PLoS ONE">
        <title>Genome sequence of the saprophyte Leptospira biflexa provides insights into the evolution of Leptospira and the pathogenesis of leptospirosis.</title>
        <authorList>
            <person name="Picardeau M."/>
            <person name="Bulach D.M."/>
            <person name="Bouchier C."/>
            <person name="Zuerner R.L."/>
            <person name="Zidane N."/>
            <person name="Wilson P.J."/>
            <person name="Creno S."/>
            <person name="Kuczek E.S."/>
            <person name="Bommezzadri S."/>
            <person name="Davis J.C."/>
            <person name="McGrath A."/>
            <person name="Johnson M.J."/>
            <person name="Boursaux-Eude C."/>
            <person name="Seemann T."/>
            <person name="Rouy Z."/>
            <person name="Coppel R.L."/>
            <person name="Rood J.I."/>
            <person name="Lajus A."/>
            <person name="Davies J.K."/>
            <person name="Medigue C."/>
            <person name="Adler B."/>
        </authorList>
    </citation>
    <scope>NUCLEOTIDE SEQUENCE [LARGE SCALE GENOMIC DNA]</scope>
    <source>
        <strain evidence="2">Patoc 1 / ATCC 23582 / Paris</strain>
    </source>
</reference>
<gene>
    <name evidence="1" type="ordered locus">LEPBI_I1247</name>
</gene>
<sequence length="108" mass="12895">MNHKIQSLAYIRNWYLLLIFLITAFTFTSCITTKLATNIGYIEPNRTEKPHPRSNKFEHCVGIYPRSLENALNQFEMKTKKSRFDDIEIEFSHSYLILQCIHIYYETK</sequence>
<dbReference type="STRING" id="456481.LEPBI_I1247"/>
<dbReference type="AlphaFoldDB" id="B0SNS9"/>